<keyword evidence="1" id="KW-0812">Transmembrane</keyword>
<proteinExistence type="predicted"/>
<protein>
    <recommendedName>
        <fullName evidence="4">TPM domain-containing protein</fullName>
    </recommendedName>
</protein>
<comment type="caution">
    <text evidence="2">The sequence shown here is derived from an EMBL/GenBank/DDBJ whole genome shotgun (WGS) entry which is preliminary data.</text>
</comment>
<feature type="transmembrane region" description="Helical" evidence="1">
    <location>
        <begin position="6"/>
        <end position="27"/>
    </location>
</feature>
<organism evidence="2 3">
    <name type="scientific">Gelatiniphilus marinus</name>
    <dbReference type="NCBI Taxonomy" id="1759464"/>
    <lineage>
        <taxon>Bacteria</taxon>
        <taxon>Pseudomonadati</taxon>
        <taxon>Bacteroidota</taxon>
        <taxon>Flavobacteriia</taxon>
        <taxon>Flavobacteriales</taxon>
        <taxon>Flavobacteriaceae</taxon>
        <taxon>Gelatiniphilus</taxon>
    </lineage>
</organism>
<accession>A0ABW5JTC4</accession>
<gene>
    <name evidence="2" type="ORF">ACFSQS_12705</name>
</gene>
<sequence>MPKQSISMFFTVIFLLYITAPAIVVMVDNASDASVVISTSEEKDQGLELVFSNTATIQTKTVFNYAKNILAYNLKKYPKPYLILISQPPEQIYLG</sequence>
<dbReference type="RefSeq" id="WP_388019492.1">
    <property type="nucleotide sequence ID" value="NZ_JBHUDT010000005.1"/>
</dbReference>
<evidence type="ECO:0008006" key="4">
    <source>
        <dbReference type="Google" id="ProtNLM"/>
    </source>
</evidence>
<dbReference type="EMBL" id="JBHULK010000005">
    <property type="protein sequence ID" value="MFD2535968.1"/>
    <property type="molecule type" value="Genomic_DNA"/>
</dbReference>
<name>A0ABW5JTC4_9FLAO</name>
<evidence type="ECO:0000313" key="2">
    <source>
        <dbReference type="EMBL" id="MFD2535968.1"/>
    </source>
</evidence>
<reference evidence="3" key="1">
    <citation type="journal article" date="2019" name="Int. J. Syst. Evol. Microbiol.">
        <title>The Global Catalogue of Microorganisms (GCM) 10K type strain sequencing project: providing services to taxonomists for standard genome sequencing and annotation.</title>
        <authorList>
            <consortium name="The Broad Institute Genomics Platform"/>
            <consortium name="The Broad Institute Genome Sequencing Center for Infectious Disease"/>
            <person name="Wu L."/>
            <person name="Ma J."/>
        </authorList>
    </citation>
    <scope>NUCLEOTIDE SEQUENCE [LARGE SCALE GENOMIC DNA]</scope>
    <source>
        <strain evidence="3">KCTC 42903</strain>
    </source>
</reference>
<evidence type="ECO:0000256" key="1">
    <source>
        <dbReference type="SAM" id="Phobius"/>
    </source>
</evidence>
<keyword evidence="1" id="KW-0472">Membrane</keyword>
<dbReference type="Proteomes" id="UP001597441">
    <property type="component" value="Unassembled WGS sequence"/>
</dbReference>
<keyword evidence="3" id="KW-1185">Reference proteome</keyword>
<keyword evidence="1" id="KW-1133">Transmembrane helix</keyword>
<evidence type="ECO:0000313" key="3">
    <source>
        <dbReference type="Proteomes" id="UP001597441"/>
    </source>
</evidence>